<dbReference type="EMBL" id="OD565754">
    <property type="protein sequence ID" value="CAD7442517.1"/>
    <property type="molecule type" value="Genomic_DNA"/>
</dbReference>
<reference evidence="2" key="1">
    <citation type="submission" date="2020-11" db="EMBL/GenBank/DDBJ databases">
        <authorList>
            <person name="Tran Van P."/>
        </authorList>
    </citation>
    <scope>NUCLEOTIDE SEQUENCE</scope>
</reference>
<proteinExistence type="predicted"/>
<accession>A0A7R9EWP0</accession>
<gene>
    <name evidence="2" type="ORF">TBIB3V08_LOCUS4946</name>
</gene>
<evidence type="ECO:0000313" key="2">
    <source>
        <dbReference type="EMBL" id="CAD7442517.1"/>
    </source>
</evidence>
<sequence>MTSTHFNVGLRDERNSSKTPNGVAIPGWFTTALRRNSRNRLDRTADASEIEVRSWLGVQREVPPKLYQSYKWWERLTACVRSSVFPSVSVANMDCTRLFLIIHVVARCKQERRLLAAQHGGVNKLNLKDEKVSWTCVEVNLSGPLNHLLLCERLVGIGLVAYDSMPFPRPAELRRCCGSAGPVSVVRSCSVILAKSPVQATFCSHAHTPSEHLNGVDVERLIHLVMNMTH</sequence>
<dbReference type="AlphaFoldDB" id="A0A7R9EWP0"/>
<feature type="region of interest" description="Disordered" evidence="1">
    <location>
        <begin position="1"/>
        <end position="21"/>
    </location>
</feature>
<evidence type="ECO:0000256" key="1">
    <source>
        <dbReference type="SAM" id="MobiDB-lite"/>
    </source>
</evidence>
<protein>
    <submittedName>
        <fullName evidence="2">Uncharacterized protein</fullName>
    </submittedName>
</protein>
<organism evidence="2">
    <name type="scientific">Timema bartmani</name>
    <dbReference type="NCBI Taxonomy" id="61472"/>
    <lineage>
        <taxon>Eukaryota</taxon>
        <taxon>Metazoa</taxon>
        <taxon>Ecdysozoa</taxon>
        <taxon>Arthropoda</taxon>
        <taxon>Hexapoda</taxon>
        <taxon>Insecta</taxon>
        <taxon>Pterygota</taxon>
        <taxon>Neoptera</taxon>
        <taxon>Polyneoptera</taxon>
        <taxon>Phasmatodea</taxon>
        <taxon>Timematodea</taxon>
        <taxon>Timematoidea</taxon>
        <taxon>Timematidae</taxon>
        <taxon>Timema</taxon>
    </lineage>
</organism>
<name>A0A7R9EWP0_9NEOP</name>